<keyword evidence="3" id="KW-0472">Membrane</keyword>
<dbReference type="RefSeq" id="WP_145445111.1">
    <property type="nucleotide sequence ID" value="NZ_CP036280.1"/>
</dbReference>
<dbReference type="Gene3D" id="3.40.50.300">
    <property type="entry name" value="P-loop containing nucleotide triphosphate hydrolases"/>
    <property type="match status" value="1"/>
</dbReference>
<keyword evidence="6" id="KW-1185">Reference proteome</keyword>
<dbReference type="SUPFAM" id="SSF160246">
    <property type="entry name" value="EspE N-terminal domain-like"/>
    <property type="match status" value="1"/>
</dbReference>
<reference evidence="5 6" key="1">
    <citation type="submission" date="2019-02" db="EMBL/GenBank/DDBJ databases">
        <title>Deep-cultivation of Planctomycetes and their phenomic and genomic characterization uncovers novel biology.</title>
        <authorList>
            <person name="Wiegand S."/>
            <person name="Jogler M."/>
            <person name="Boedeker C."/>
            <person name="Pinto D."/>
            <person name="Vollmers J."/>
            <person name="Rivas-Marin E."/>
            <person name="Kohn T."/>
            <person name="Peeters S.H."/>
            <person name="Heuer A."/>
            <person name="Rast P."/>
            <person name="Oberbeckmann S."/>
            <person name="Bunk B."/>
            <person name="Jeske O."/>
            <person name="Meyerdierks A."/>
            <person name="Storesund J.E."/>
            <person name="Kallscheuer N."/>
            <person name="Luecker S."/>
            <person name="Lage O.M."/>
            <person name="Pohl T."/>
            <person name="Merkel B.J."/>
            <person name="Hornburger P."/>
            <person name="Mueller R.-W."/>
            <person name="Bruemmer F."/>
            <person name="Labrenz M."/>
            <person name="Spormann A.M."/>
            <person name="Op den Camp H."/>
            <person name="Overmann J."/>
            <person name="Amann R."/>
            <person name="Jetten M.S.M."/>
            <person name="Mascher T."/>
            <person name="Medema M.H."/>
            <person name="Devos D.P."/>
            <person name="Kaster A.-K."/>
            <person name="Ovreas L."/>
            <person name="Rohde M."/>
            <person name="Galperin M.Y."/>
            <person name="Jogler C."/>
        </authorList>
    </citation>
    <scope>NUCLEOTIDE SEQUENCE [LARGE SCALE GENOMIC DNA]</scope>
    <source>
        <strain evidence="5 6">Pan265</strain>
    </source>
</reference>
<name>A0A518BVG2_9BACT</name>
<dbReference type="GO" id="GO:0004715">
    <property type="term" value="F:non-membrane spanning protein tyrosine kinase activity"/>
    <property type="evidence" value="ECO:0007669"/>
    <property type="project" value="UniProtKB-EC"/>
</dbReference>
<keyword evidence="3" id="KW-1133">Transmembrane helix</keyword>
<evidence type="ECO:0000259" key="4">
    <source>
        <dbReference type="Pfam" id="PF01656"/>
    </source>
</evidence>
<keyword evidence="3" id="KW-0812">Transmembrane</keyword>
<dbReference type="InterPro" id="IPR027417">
    <property type="entry name" value="P-loop_NTPase"/>
</dbReference>
<sequence length="844" mass="92133">MADTDGGAMLPVPVRPGVDESQLSDRQDVSPLRRVHHLLQGRYAWVVGLSLIFGALGGAGGYFFLDDIYLAKAHIEAESYREKTVYQLEENERLPDFDRWVARRARLITEDPRVLQRAFEDPSVQRHVLTADQVTEGAESLRDSMTVFHDPRTSMITVMYEHTDPEGAEIVTQAVIEGFMAIYGQRDIDAMNQKIVKVTQEREERQRQIKQKKQEISLIANEYGSDVLLSMYERKLADYQEFESKTRLTETEMVMRGIDVTLSMDEQIALLNAQSDQDPNKLTAQDYAIRGEPTVRKLMSQMDAVAGQIRSLNAQGLGSQHWRVKNLKGEYDSLASTLQREVDQLNALLATQEQSVQVAMVSTEDLSLLSDYQLIRRYATEEKLRKELEEQTRVLGQRRLQIDELKEEVQALQQDLAFVEGRLKRLTTEAGTDEDAGRLDIASNAFALRQPVNGGKRKQLAVAGMGAGVVLGVGVMLLIGLMDPRVRSTDEATSRVGQTRLLGVLPMLPEDLGDPANAAVVGYSVHHMRTLLQLGHRAATSPAFAVTGPATGSGKTSLTISLGMSFAATGARTLLIDSDLAGGGLSYRLEAVVRRRIGQILVDAGEITSQELQQALAAASSSGQRLGESLINLGLLEPSRLSEILEMQTNTYVGLLDAINGEPVEGCITQTDIENLWVLPIGGALLDDMGRISPNSVRNVIQQAREQFDVVLVDTGPIPGSVETSMVAAEADQVVMIVARGDERSRVESAVGFLHSLGANLAGFVFNRAEQADLERSHLSSSLSSRSAAFSTDQRQGGMPNDANGPNFGAVARAMVSRHGEAVVTSTIADVEPNGTGARGERGG</sequence>
<evidence type="ECO:0000256" key="3">
    <source>
        <dbReference type="SAM" id="Phobius"/>
    </source>
</evidence>
<dbReference type="EC" id="2.7.10.2" evidence="5"/>
<dbReference type="InterPro" id="IPR002586">
    <property type="entry name" value="CobQ/CobB/MinD/ParA_Nub-bd_dom"/>
</dbReference>
<dbReference type="GO" id="GO:0005886">
    <property type="term" value="C:plasma membrane"/>
    <property type="evidence" value="ECO:0007669"/>
    <property type="project" value="TreeGrafter"/>
</dbReference>
<protein>
    <submittedName>
        <fullName evidence="5">Tyrosine-protein kinase CpsD</fullName>
        <ecNumber evidence="5">2.7.10.2</ecNumber>
    </submittedName>
</protein>
<keyword evidence="1" id="KW-0175">Coiled coil</keyword>
<dbReference type="Pfam" id="PF01656">
    <property type="entry name" value="CbiA"/>
    <property type="match status" value="1"/>
</dbReference>
<gene>
    <name evidence="5" type="primary">cpsD</name>
    <name evidence="5" type="ORF">Pan265_08170</name>
</gene>
<organism evidence="5 6">
    <name type="scientific">Mucisphaera calidilacus</name>
    <dbReference type="NCBI Taxonomy" id="2527982"/>
    <lineage>
        <taxon>Bacteria</taxon>
        <taxon>Pseudomonadati</taxon>
        <taxon>Planctomycetota</taxon>
        <taxon>Phycisphaerae</taxon>
        <taxon>Phycisphaerales</taxon>
        <taxon>Phycisphaeraceae</taxon>
        <taxon>Mucisphaera</taxon>
    </lineage>
</organism>
<dbReference type="Proteomes" id="UP000320386">
    <property type="component" value="Chromosome"/>
</dbReference>
<evidence type="ECO:0000256" key="1">
    <source>
        <dbReference type="SAM" id="Coils"/>
    </source>
</evidence>
<evidence type="ECO:0000313" key="5">
    <source>
        <dbReference type="EMBL" id="QDU70973.1"/>
    </source>
</evidence>
<dbReference type="InterPro" id="IPR050445">
    <property type="entry name" value="Bact_polysacc_biosynth/exp"/>
</dbReference>
<feature type="region of interest" description="Disordered" evidence="2">
    <location>
        <begin position="777"/>
        <end position="805"/>
    </location>
</feature>
<dbReference type="PANTHER" id="PTHR32309">
    <property type="entry name" value="TYROSINE-PROTEIN KINASE"/>
    <property type="match status" value="1"/>
</dbReference>
<feature type="transmembrane region" description="Helical" evidence="3">
    <location>
        <begin position="43"/>
        <end position="65"/>
    </location>
</feature>
<feature type="coiled-coil region" evidence="1">
    <location>
        <begin position="388"/>
        <end position="429"/>
    </location>
</feature>
<dbReference type="KEGG" id="mcad:Pan265_08170"/>
<evidence type="ECO:0000256" key="2">
    <source>
        <dbReference type="SAM" id="MobiDB-lite"/>
    </source>
</evidence>
<proteinExistence type="predicted"/>
<feature type="domain" description="CobQ/CobB/MinD/ParA nucleotide binding" evidence="4">
    <location>
        <begin position="545"/>
        <end position="778"/>
    </location>
</feature>
<feature type="coiled-coil region" evidence="1">
    <location>
        <begin position="188"/>
        <end position="222"/>
    </location>
</feature>
<dbReference type="OrthoDB" id="9794577at2"/>
<dbReference type="InterPro" id="IPR037257">
    <property type="entry name" value="T2SS_E_N_sf"/>
</dbReference>
<keyword evidence="5" id="KW-0418">Kinase</keyword>
<dbReference type="PANTHER" id="PTHR32309:SF13">
    <property type="entry name" value="FERRIC ENTEROBACTIN TRANSPORT PROTEIN FEPE"/>
    <property type="match status" value="1"/>
</dbReference>
<dbReference type="AlphaFoldDB" id="A0A518BVG2"/>
<feature type="coiled-coil region" evidence="1">
    <location>
        <begin position="324"/>
        <end position="355"/>
    </location>
</feature>
<dbReference type="SUPFAM" id="SSF52540">
    <property type="entry name" value="P-loop containing nucleoside triphosphate hydrolases"/>
    <property type="match status" value="1"/>
</dbReference>
<feature type="transmembrane region" description="Helical" evidence="3">
    <location>
        <begin position="460"/>
        <end position="482"/>
    </location>
</feature>
<dbReference type="EMBL" id="CP036280">
    <property type="protein sequence ID" value="QDU70973.1"/>
    <property type="molecule type" value="Genomic_DNA"/>
</dbReference>
<keyword evidence="5" id="KW-0808">Transferase</keyword>
<feature type="compositionally biased region" description="Low complexity" evidence="2">
    <location>
        <begin position="779"/>
        <end position="791"/>
    </location>
</feature>
<accession>A0A518BVG2</accession>
<evidence type="ECO:0000313" key="6">
    <source>
        <dbReference type="Proteomes" id="UP000320386"/>
    </source>
</evidence>